<dbReference type="InterPro" id="IPR016292">
    <property type="entry name" value="Epoxide_hydrolase"/>
</dbReference>
<dbReference type="PANTHER" id="PTHR21661:SF39">
    <property type="entry name" value="HYDROLASE, PUTATIVE (AFU_ORTHOLOGUE AFUA_3G08960)-RELATED"/>
    <property type="match status" value="1"/>
</dbReference>
<feature type="active site" description="Proton acceptor" evidence="3">
    <location>
        <position position="387"/>
    </location>
</feature>
<protein>
    <submittedName>
        <fullName evidence="5">Alpha/beta-hydrolase</fullName>
    </submittedName>
</protein>
<dbReference type="Proteomes" id="UP000799753">
    <property type="component" value="Unassembled WGS sequence"/>
</dbReference>
<evidence type="ECO:0000313" key="5">
    <source>
        <dbReference type="EMBL" id="KAF2645905.1"/>
    </source>
</evidence>
<evidence type="ECO:0000256" key="2">
    <source>
        <dbReference type="ARBA" id="ARBA00022801"/>
    </source>
</evidence>
<feature type="active site" description="Proton donor" evidence="3">
    <location>
        <position position="327"/>
    </location>
</feature>
<dbReference type="EMBL" id="MU006777">
    <property type="protein sequence ID" value="KAF2645905.1"/>
    <property type="molecule type" value="Genomic_DNA"/>
</dbReference>
<feature type="domain" description="Epoxide hydrolase N-terminal" evidence="4">
    <location>
        <begin position="18"/>
        <end position="133"/>
    </location>
</feature>
<dbReference type="GO" id="GO:0004301">
    <property type="term" value="F:epoxide hydrolase activity"/>
    <property type="evidence" value="ECO:0007669"/>
    <property type="project" value="TreeGrafter"/>
</dbReference>
<dbReference type="OrthoDB" id="7130006at2759"/>
<keyword evidence="6" id="KW-1185">Reference proteome</keyword>
<dbReference type="Gene3D" id="3.40.50.1820">
    <property type="entry name" value="alpha/beta hydrolase"/>
    <property type="match status" value="1"/>
</dbReference>
<dbReference type="GO" id="GO:0097176">
    <property type="term" value="P:epoxide metabolic process"/>
    <property type="evidence" value="ECO:0007669"/>
    <property type="project" value="TreeGrafter"/>
</dbReference>
<feature type="active site" description="Nucleophile" evidence="3">
    <location>
        <position position="202"/>
    </location>
</feature>
<dbReference type="PIRSF" id="PIRSF001112">
    <property type="entry name" value="Epoxide_hydrolase"/>
    <property type="match status" value="1"/>
</dbReference>
<comment type="similarity">
    <text evidence="1">Belongs to the peptidase S33 family.</text>
</comment>
<sequence>MTPTKPYGTLPPGASKSITPFEIHVSDEQFSDFKTLLRLSPIAKPSYENQESRKPQNLGVTRDWVIQAKTHWQETYDWRKEEAYINSFPQYIAEVQDDDGRTIKVHFLALFSEKEGAIPVVQSHGWPSTFAEFIPECEMLRKKYSPQTLPYHMIIPSLPGWCFSDAPPLDRDWKYEDSARILHKLMLALGFGKTGYAGQGGDIGAGVVRNMAARYPECKALHLNFSYINSPPFADDVEAQLEDVEKKGLERLYQFGQTGNAYGKMHGTRTSTIGQVLSSSPLALMSWIGEKYLEWVDPEHPISLNTILTEVSLFWFSGCAGTSLYPYREDYLWGIYQPTYLHGQEHLYVSKKFGFSYFPKDISAIPKAWMEKTGTLGWFKRHESGGHFPALERTSVLLEDLEVFLGDVWE</sequence>
<evidence type="ECO:0000313" key="6">
    <source>
        <dbReference type="Proteomes" id="UP000799753"/>
    </source>
</evidence>
<evidence type="ECO:0000256" key="1">
    <source>
        <dbReference type="ARBA" id="ARBA00010088"/>
    </source>
</evidence>
<gene>
    <name evidence="5" type="ORF">P280DRAFT_465644</name>
</gene>
<organism evidence="5 6">
    <name type="scientific">Massarina eburnea CBS 473.64</name>
    <dbReference type="NCBI Taxonomy" id="1395130"/>
    <lineage>
        <taxon>Eukaryota</taxon>
        <taxon>Fungi</taxon>
        <taxon>Dikarya</taxon>
        <taxon>Ascomycota</taxon>
        <taxon>Pezizomycotina</taxon>
        <taxon>Dothideomycetes</taxon>
        <taxon>Pleosporomycetidae</taxon>
        <taxon>Pleosporales</taxon>
        <taxon>Massarineae</taxon>
        <taxon>Massarinaceae</taxon>
        <taxon>Massarina</taxon>
    </lineage>
</organism>
<keyword evidence="2 5" id="KW-0378">Hydrolase</keyword>
<evidence type="ECO:0000259" key="4">
    <source>
        <dbReference type="Pfam" id="PF06441"/>
    </source>
</evidence>
<dbReference type="InterPro" id="IPR010497">
    <property type="entry name" value="Epoxide_hydro_N"/>
</dbReference>
<dbReference type="Pfam" id="PF06441">
    <property type="entry name" value="EHN"/>
    <property type="match status" value="1"/>
</dbReference>
<evidence type="ECO:0000256" key="3">
    <source>
        <dbReference type="PIRSR" id="PIRSR001112-1"/>
    </source>
</evidence>
<name>A0A6A6SDD2_9PLEO</name>
<proteinExistence type="inferred from homology"/>
<dbReference type="SUPFAM" id="SSF53474">
    <property type="entry name" value="alpha/beta-Hydrolases"/>
    <property type="match status" value="1"/>
</dbReference>
<dbReference type="InterPro" id="IPR029058">
    <property type="entry name" value="AB_hydrolase_fold"/>
</dbReference>
<accession>A0A6A6SDD2</accession>
<reference evidence="5" key="1">
    <citation type="journal article" date="2020" name="Stud. Mycol.">
        <title>101 Dothideomycetes genomes: a test case for predicting lifestyles and emergence of pathogens.</title>
        <authorList>
            <person name="Haridas S."/>
            <person name="Albert R."/>
            <person name="Binder M."/>
            <person name="Bloem J."/>
            <person name="Labutti K."/>
            <person name="Salamov A."/>
            <person name="Andreopoulos B."/>
            <person name="Baker S."/>
            <person name="Barry K."/>
            <person name="Bills G."/>
            <person name="Bluhm B."/>
            <person name="Cannon C."/>
            <person name="Castanera R."/>
            <person name="Culley D."/>
            <person name="Daum C."/>
            <person name="Ezra D."/>
            <person name="Gonzalez J."/>
            <person name="Henrissat B."/>
            <person name="Kuo A."/>
            <person name="Liang C."/>
            <person name="Lipzen A."/>
            <person name="Lutzoni F."/>
            <person name="Magnuson J."/>
            <person name="Mondo S."/>
            <person name="Nolan M."/>
            <person name="Ohm R."/>
            <person name="Pangilinan J."/>
            <person name="Park H.-J."/>
            <person name="Ramirez L."/>
            <person name="Alfaro M."/>
            <person name="Sun H."/>
            <person name="Tritt A."/>
            <person name="Yoshinaga Y."/>
            <person name="Zwiers L.-H."/>
            <person name="Turgeon B."/>
            <person name="Goodwin S."/>
            <person name="Spatafora J."/>
            <person name="Crous P."/>
            <person name="Grigoriev I."/>
        </authorList>
    </citation>
    <scope>NUCLEOTIDE SEQUENCE</scope>
    <source>
        <strain evidence="5">CBS 473.64</strain>
    </source>
</reference>
<dbReference type="PANTHER" id="PTHR21661">
    <property type="entry name" value="EPOXIDE HYDROLASE 1-RELATED"/>
    <property type="match status" value="1"/>
</dbReference>
<dbReference type="AlphaFoldDB" id="A0A6A6SDD2"/>